<evidence type="ECO:0000256" key="2">
    <source>
        <dbReference type="ARBA" id="ARBA00022643"/>
    </source>
</evidence>
<gene>
    <name evidence="6" type="ORF">JIG36_26035</name>
</gene>
<evidence type="ECO:0000256" key="3">
    <source>
        <dbReference type="ARBA" id="ARBA00023002"/>
    </source>
</evidence>
<proteinExistence type="predicted"/>
<comment type="caution">
    <text evidence="6">The sequence shown here is derived from an EMBL/GenBank/DDBJ whole genome shotgun (WGS) entry which is preliminary data.</text>
</comment>
<organism evidence="6 7">
    <name type="scientific">Paractinoplanes ovalisporus</name>
    <dbReference type="NCBI Taxonomy" id="2810368"/>
    <lineage>
        <taxon>Bacteria</taxon>
        <taxon>Bacillati</taxon>
        <taxon>Actinomycetota</taxon>
        <taxon>Actinomycetes</taxon>
        <taxon>Micromonosporales</taxon>
        <taxon>Micromonosporaceae</taxon>
        <taxon>Paractinoplanes</taxon>
    </lineage>
</organism>
<dbReference type="Gene3D" id="3.20.20.30">
    <property type="entry name" value="Luciferase-like domain"/>
    <property type="match status" value="1"/>
</dbReference>
<evidence type="ECO:0000313" key="6">
    <source>
        <dbReference type="EMBL" id="MBM2619021.1"/>
    </source>
</evidence>
<dbReference type="InterPro" id="IPR050172">
    <property type="entry name" value="SsuD_RutA_monooxygenase"/>
</dbReference>
<accession>A0ABS2AGR4</accession>
<keyword evidence="1" id="KW-0285">Flavoprotein</keyword>
<evidence type="ECO:0000259" key="5">
    <source>
        <dbReference type="Pfam" id="PF00296"/>
    </source>
</evidence>
<feature type="domain" description="Luciferase-like" evidence="5">
    <location>
        <begin position="2"/>
        <end position="264"/>
    </location>
</feature>
<keyword evidence="7" id="KW-1185">Reference proteome</keyword>
<dbReference type="Pfam" id="PF00296">
    <property type="entry name" value="Bac_luciferase"/>
    <property type="match status" value="1"/>
</dbReference>
<evidence type="ECO:0000256" key="1">
    <source>
        <dbReference type="ARBA" id="ARBA00022630"/>
    </source>
</evidence>
<dbReference type="InterPro" id="IPR011251">
    <property type="entry name" value="Luciferase-like_dom"/>
</dbReference>
<evidence type="ECO:0000256" key="4">
    <source>
        <dbReference type="ARBA" id="ARBA00023033"/>
    </source>
</evidence>
<keyword evidence="3" id="KW-0560">Oxidoreductase</keyword>
<dbReference type="PANTHER" id="PTHR42847:SF4">
    <property type="entry name" value="ALKANESULFONATE MONOOXYGENASE-RELATED"/>
    <property type="match status" value="1"/>
</dbReference>
<dbReference type="EMBL" id="JAENHP010000009">
    <property type="protein sequence ID" value="MBM2619021.1"/>
    <property type="molecule type" value="Genomic_DNA"/>
</dbReference>
<keyword evidence="4" id="KW-0503">Monooxygenase</keyword>
<sequence length="286" mass="29940">MRIGVGLPNQVHEMNPAVIPGWARRAEEAGFSSVGTLGRVSYPALMDTVALAAAAAATSRVDLFSTVTITPVWPPVLLAKELAGIDAVSGGRLTVGVGLGGRPDDYVAEGYPAKGLGRRLDADLEIYHRVWKGEPTGGGENPAVPTGTRPVPLIFGGTVAASFARMARWGDGYTSGGVPGPMVAGGFDAARDAWRAAGRAGRPRLVAMMYFALGDPGKGLSNIRTYYGPYAPEQMTKLVLDSVSATAAQIRETVQAFAAIGTDDLILHPTTDDPAEIERLAEVVLR</sequence>
<dbReference type="SUPFAM" id="SSF51679">
    <property type="entry name" value="Bacterial luciferase-like"/>
    <property type="match status" value="1"/>
</dbReference>
<keyword evidence="2" id="KW-0288">FMN</keyword>
<dbReference type="PANTHER" id="PTHR42847">
    <property type="entry name" value="ALKANESULFONATE MONOOXYGENASE"/>
    <property type="match status" value="1"/>
</dbReference>
<protein>
    <submittedName>
        <fullName evidence="6">LLM class flavin-dependent oxidoreductase</fullName>
    </submittedName>
</protein>
<dbReference type="Proteomes" id="UP000632138">
    <property type="component" value="Unassembled WGS sequence"/>
</dbReference>
<dbReference type="InterPro" id="IPR036661">
    <property type="entry name" value="Luciferase-like_sf"/>
</dbReference>
<reference evidence="6 7" key="1">
    <citation type="submission" date="2021-01" db="EMBL/GenBank/DDBJ databases">
        <title>Actinoplanes sp. nov. LDG1-06 isolated from lichen.</title>
        <authorList>
            <person name="Saeng-In P."/>
            <person name="Phongsopitanun W."/>
            <person name="Kanchanasin P."/>
            <person name="Yuki M."/>
            <person name="Kudo T."/>
            <person name="Ohkuma M."/>
            <person name="Tanasupawat S."/>
        </authorList>
    </citation>
    <scope>NUCLEOTIDE SEQUENCE [LARGE SCALE GENOMIC DNA]</scope>
    <source>
        <strain evidence="6 7">LDG1-06</strain>
    </source>
</reference>
<name>A0ABS2AGR4_9ACTN</name>
<evidence type="ECO:0000313" key="7">
    <source>
        <dbReference type="Proteomes" id="UP000632138"/>
    </source>
</evidence>
<dbReference type="RefSeq" id="WP_203379036.1">
    <property type="nucleotide sequence ID" value="NZ_JAENHP010000009.1"/>
</dbReference>